<dbReference type="KEGG" id="ral:Rumal_1304"/>
<dbReference type="HOGENOM" id="CLU_2234601_0_0_9"/>
<dbReference type="RefSeq" id="WP_013497989.1">
    <property type="nucleotide sequence ID" value="NC_014833.1"/>
</dbReference>
<dbReference type="OrthoDB" id="1821915at2"/>
<organism evidence="1 2">
    <name type="scientific">Ruminococcus albus (strain ATCC 27210 / DSM 20455 / JCM 14654 / NCDO 2250 / 7)</name>
    <dbReference type="NCBI Taxonomy" id="697329"/>
    <lineage>
        <taxon>Bacteria</taxon>
        <taxon>Bacillati</taxon>
        <taxon>Bacillota</taxon>
        <taxon>Clostridia</taxon>
        <taxon>Eubacteriales</taxon>
        <taxon>Oscillospiraceae</taxon>
        <taxon>Ruminococcus</taxon>
    </lineage>
</organism>
<protein>
    <submittedName>
        <fullName evidence="1">Uncharacterized protein</fullName>
    </submittedName>
</protein>
<dbReference type="EMBL" id="CP002403">
    <property type="protein sequence ID" value="ADU21819.1"/>
    <property type="molecule type" value="Genomic_DNA"/>
</dbReference>
<dbReference type="Proteomes" id="UP000006919">
    <property type="component" value="Chromosome"/>
</dbReference>
<proteinExistence type="predicted"/>
<evidence type="ECO:0000313" key="1">
    <source>
        <dbReference type="EMBL" id="ADU21819.1"/>
    </source>
</evidence>
<reference evidence="1 2" key="1">
    <citation type="journal article" date="2011" name="J. Bacteriol.">
        <title>Complete genome of the cellulolytic ruminal bacterium Ruminococcus albus 7.</title>
        <authorList>
            <person name="Suen G."/>
            <person name="Stevenson D.M."/>
            <person name="Bruce D.C."/>
            <person name="Chertkov O."/>
            <person name="Copeland A."/>
            <person name="Cheng J.F."/>
            <person name="Detter C."/>
            <person name="Detter J.C."/>
            <person name="Goodwin L.A."/>
            <person name="Han C.S."/>
            <person name="Hauser L.J."/>
            <person name="Ivanova N.N."/>
            <person name="Kyrpides N.C."/>
            <person name="Land M.L."/>
            <person name="Lapidus A."/>
            <person name="Lucas S."/>
            <person name="Ovchinnikova G."/>
            <person name="Pitluck S."/>
            <person name="Tapia R."/>
            <person name="Woyke T."/>
            <person name="Boyum J."/>
            <person name="Mead D."/>
            <person name="Weimer P.J."/>
        </authorList>
    </citation>
    <scope>NUCLEOTIDE SEQUENCE [LARGE SCALE GENOMIC DNA]</scope>
    <source>
        <strain evidence="2">ATCC 27210 / DSM 20455 / JCM 14654 / NCDO 2250 / 7</strain>
    </source>
</reference>
<dbReference type="STRING" id="697329.Rumal_1304"/>
<sequence>MLIAVNDCGRVSLPRGNVLGHTDENRLRVHRIIHPKFENAYYNLILESGGVQKVLQIVDGTVTVERSAIAAAGEVNAQFRAVVMDGVEVCVFRSDIFKLKVLPSL</sequence>
<evidence type="ECO:0000313" key="2">
    <source>
        <dbReference type="Proteomes" id="UP000006919"/>
    </source>
</evidence>
<gene>
    <name evidence="1" type="ordered locus">Rumal_1304</name>
</gene>
<accession>E6UEQ0</accession>
<dbReference type="AlphaFoldDB" id="E6UEQ0"/>
<name>E6UEQ0_RUMA7</name>